<dbReference type="Proteomes" id="UP000274545">
    <property type="component" value="Unassembled WGS sequence"/>
</dbReference>
<comment type="caution">
    <text evidence="2">The sequence shown here is derived from an EMBL/GenBank/DDBJ whole genome shotgun (WGS) entry which is preliminary data.</text>
</comment>
<protein>
    <submittedName>
        <fullName evidence="2">Uncharacterized protein</fullName>
    </submittedName>
</protein>
<reference evidence="2 3" key="1">
    <citation type="journal article" date="2019" name="Genome Biol. Evol.">
        <title>Toxin and genome evolution in a Drosophila defensive symbiosis.</title>
        <authorList>
            <person name="Ballinger M.J."/>
            <person name="Gawryluk R.M."/>
            <person name="Perlman S.J."/>
        </authorList>
    </citation>
    <scope>NUCLEOTIDE SEQUENCE [LARGE SCALE GENOMIC DNA]</scope>
    <source>
        <strain evidence="3">sNeo</strain>
    </source>
</reference>
<feature type="transmembrane region" description="Helical" evidence="1">
    <location>
        <begin position="31"/>
        <end position="57"/>
    </location>
</feature>
<evidence type="ECO:0000313" key="3">
    <source>
        <dbReference type="Proteomes" id="UP000274545"/>
    </source>
</evidence>
<dbReference type="AlphaFoldDB" id="A0A3S0ZXH9"/>
<accession>A0A3S0ZXH9</accession>
<gene>
    <name evidence="2" type="ORF">D6D54_00845</name>
</gene>
<dbReference type="EMBL" id="RAHC01000001">
    <property type="protein sequence ID" value="RUP78056.1"/>
    <property type="molecule type" value="Genomic_DNA"/>
</dbReference>
<name>A0A3S0ZXH9_9MOLU</name>
<evidence type="ECO:0000256" key="1">
    <source>
        <dbReference type="SAM" id="Phobius"/>
    </source>
</evidence>
<organism evidence="2 3">
    <name type="scientific">Spiroplasma poulsonii</name>
    <dbReference type="NCBI Taxonomy" id="2138"/>
    <lineage>
        <taxon>Bacteria</taxon>
        <taxon>Bacillati</taxon>
        <taxon>Mycoplasmatota</taxon>
        <taxon>Mollicutes</taxon>
        <taxon>Entomoplasmatales</taxon>
        <taxon>Spiroplasmataceae</taxon>
        <taxon>Spiroplasma</taxon>
    </lineage>
</organism>
<evidence type="ECO:0000313" key="2">
    <source>
        <dbReference type="EMBL" id="RUP78056.1"/>
    </source>
</evidence>
<keyword evidence="1" id="KW-0812">Transmembrane</keyword>
<dbReference type="RefSeq" id="WP_127092389.1">
    <property type="nucleotide sequence ID" value="NZ_RAHC01000001.1"/>
</dbReference>
<proteinExistence type="predicted"/>
<keyword evidence="1" id="KW-0472">Membrane</keyword>
<sequence length="540" mass="61785">MPRKILDQNLITYKKRIVYQTPQKAKSFWELLLAMIGLQVLATVLGFLTAGIGAGIIEGLGASQLFITTGKVFISGVTNFLVMETNDVINNNVSLKNTLLNLAFSFNDFGKLGRGLKAQKIIKIANEQGIFKQLGISAKVKNFMQIRNKVALSEIITKNKVVIRFNKTVTDEQLLQTIASIADAELRKQLKNLSADSIRDLLALQKTIYKLNPSLIPKYTNLYLKKYDSYLQKSAGISLKDFVRMNDYDSIAIITDLATKTKIGNTTLMKINQYRLENQFWNQLYKRFIKVKGKVNSSIKKANPFYWIEKALNTVFEPIKKKITQLSEKVSQTITKSFKVDPKKLLYQSLIPCQPDSFLLGFKFEPLGISGEGIIEIHKKDYISKKIGIVSKYHPIRAYTTLLEVEQFAVSQHQNTFYRENWQLGFGYSQNEFQLLSFLSPKIASIFQQNINFFNSIKSLYHVAKNFNVNNWGENQVNKMYKKIFNTNFNFLLGAIPGLKFFTPVIKNLIINHQYKNGQVVKILSSKVGSHLNRQYIRRI</sequence>
<keyword evidence="1" id="KW-1133">Transmembrane helix</keyword>